<comment type="caution">
    <text evidence="1">The sequence shown here is derived from an EMBL/GenBank/DDBJ whole genome shotgun (WGS) entry which is preliminary data.</text>
</comment>
<dbReference type="EMBL" id="SDAM02000132">
    <property type="protein sequence ID" value="KAH6828022.1"/>
    <property type="molecule type" value="Genomic_DNA"/>
</dbReference>
<reference evidence="1 2" key="1">
    <citation type="journal article" date="2021" name="Nat. Commun.">
        <title>Incipient diploidization of the medicinal plant Perilla within 10,000 years.</title>
        <authorList>
            <person name="Zhang Y."/>
            <person name="Shen Q."/>
            <person name="Leng L."/>
            <person name="Zhang D."/>
            <person name="Chen S."/>
            <person name="Shi Y."/>
            <person name="Ning Z."/>
            <person name="Chen S."/>
        </authorList>
    </citation>
    <scope>NUCLEOTIDE SEQUENCE [LARGE SCALE GENOMIC DNA]</scope>
    <source>
        <strain evidence="2">cv. PC099</strain>
    </source>
</reference>
<proteinExistence type="predicted"/>
<accession>A0AAD4J6J9</accession>
<name>A0AAD4J6J9_PERFH</name>
<evidence type="ECO:0000313" key="2">
    <source>
        <dbReference type="Proteomes" id="UP001190926"/>
    </source>
</evidence>
<organism evidence="1 2">
    <name type="scientific">Perilla frutescens var. hirtella</name>
    <name type="common">Perilla citriodora</name>
    <name type="synonym">Perilla setoyensis</name>
    <dbReference type="NCBI Taxonomy" id="608512"/>
    <lineage>
        <taxon>Eukaryota</taxon>
        <taxon>Viridiplantae</taxon>
        <taxon>Streptophyta</taxon>
        <taxon>Embryophyta</taxon>
        <taxon>Tracheophyta</taxon>
        <taxon>Spermatophyta</taxon>
        <taxon>Magnoliopsida</taxon>
        <taxon>eudicotyledons</taxon>
        <taxon>Gunneridae</taxon>
        <taxon>Pentapetalae</taxon>
        <taxon>asterids</taxon>
        <taxon>lamiids</taxon>
        <taxon>Lamiales</taxon>
        <taxon>Lamiaceae</taxon>
        <taxon>Nepetoideae</taxon>
        <taxon>Elsholtzieae</taxon>
        <taxon>Perilla</taxon>
    </lineage>
</organism>
<sequence>MSELLREYGIQINYSFTLRSRNIAIEMIYGGYDKSYAQLPTFLHMVQLQNPETLYEFLKTSEDQFQYMFLALGPASGLFRRVHDQWS</sequence>
<protein>
    <submittedName>
        <fullName evidence="1">Uncharacterized protein</fullName>
    </submittedName>
</protein>
<evidence type="ECO:0000313" key="1">
    <source>
        <dbReference type="EMBL" id="KAH6828022.1"/>
    </source>
</evidence>
<dbReference type="Proteomes" id="UP001190926">
    <property type="component" value="Unassembled WGS sequence"/>
</dbReference>
<keyword evidence="2" id="KW-1185">Reference proteome</keyword>
<dbReference type="AlphaFoldDB" id="A0AAD4J6J9"/>
<gene>
    <name evidence="1" type="ORF">C2S53_016315</name>
</gene>